<organism evidence="1">
    <name type="scientific">marine metagenome</name>
    <dbReference type="NCBI Taxonomy" id="408172"/>
    <lineage>
        <taxon>unclassified sequences</taxon>
        <taxon>metagenomes</taxon>
        <taxon>ecological metagenomes</taxon>
    </lineage>
</organism>
<protein>
    <submittedName>
        <fullName evidence="1">Uncharacterized protein</fullName>
    </submittedName>
</protein>
<proteinExistence type="predicted"/>
<name>A0A382NQ40_9ZZZZ</name>
<gene>
    <name evidence="1" type="ORF">METZ01_LOCUS316137</name>
</gene>
<dbReference type="EMBL" id="UINC01102004">
    <property type="protein sequence ID" value="SVC63283.1"/>
    <property type="molecule type" value="Genomic_DNA"/>
</dbReference>
<reference evidence="1" key="1">
    <citation type="submission" date="2018-05" db="EMBL/GenBank/DDBJ databases">
        <authorList>
            <person name="Lanie J.A."/>
            <person name="Ng W.-L."/>
            <person name="Kazmierczak K.M."/>
            <person name="Andrzejewski T.M."/>
            <person name="Davidsen T.M."/>
            <person name="Wayne K.J."/>
            <person name="Tettelin H."/>
            <person name="Glass J.I."/>
            <person name="Rusch D."/>
            <person name="Podicherti R."/>
            <person name="Tsui H.-C.T."/>
            <person name="Winkler M.E."/>
        </authorList>
    </citation>
    <scope>NUCLEOTIDE SEQUENCE</scope>
</reference>
<dbReference type="AlphaFoldDB" id="A0A382NQ40"/>
<sequence>DLQKVGINEQGVIVPGVNTTIDVKPGQTEIEAAKFGNGKIKPLMPKGKSSSHILFNLGLAEKKIIKK</sequence>
<accession>A0A382NQ40</accession>
<feature type="non-terminal residue" evidence="1">
    <location>
        <position position="1"/>
    </location>
</feature>
<evidence type="ECO:0000313" key="1">
    <source>
        <dbReference type="EMBL" id="SVC63283.1"/>
    </source>
</evidence>